<protein>
    <recommendedName>
        <fullName evidence="4">DUF1453 domain-containing protein</fullName>
    </recommendedName>
</protein>
<feature type="transmembrane region" description="Helical" evidence="1">
    <location>
        <begin position="135"/>
        <end position="157"/>
    </location>
</feature>
<dbReference type="InterPro" id="IPR058247">
    <property type="entry name" value="DUF1453"/>
</dbReference>
<dbReference type="RefSeq" id="WP_208848534.1">
    <property type="nucleotide sequence ID" value="NZ_JAGGDJ010000011.1"/>
</dbReference>
<reference evidence="2 3" key="1">
    <citation type="submission" date="2021-03" db="EMBL/GenBank/DDBJ databases">
        <title>Paenibacillus artemisicola MWE-103 whole genome sequence.</title>
        <authorList>
            <person name="Ham Y.J."/>
        </authorList>
    </citation>
    <scope>NUCLEOTIDE SEQUENCE [LARGE SCALE GENOMIC DNA]</scope>
    <source>
        <strain evidence="2 3">MWE-103</strain>
    </source>
</reference>
<organism evidence="2 3">
    <name type="scientific">Paenibacillus artemisiicola</name>
    <dbReference type="NCBI Taxonomy" id="1172618"/>
    <lineage>
        <taxon>Bacteria</taxon>
        <taxon>Bacillati</taxon>
        <taxon>Bacillota</taxon>
        <taxon>Bacilli</taxon>
        <taxon>Bacillales</taxon>
        <taxon>Paenibacillaceae</taxon>
        <taxon>Paenibacillus</taxon>
    </lineage>
</organism>
<evidence type="ECO:0008006" key="4">
    <source>
        <dbReference type="Google" id="ProtNLM"/>
    </source>
</evidence>
<keyword evidence="1" id="KW-1133">Transmembrane helix</keyword>
<comment type="caution">
    <text evidence="2">The sequence shown here is derived from an EMBL/GenBank/DDBJ whole genome shotgun (WGS) entry which is preliminary data.</text>
</comment>
<evidence type="ECO:0000313" key="3">
    <source>
        <dbReference type="Proteomes" id="UP000670947"/>
    </source>
</evidence>
<keyword evidence="1" id="KW-0472">Membrane</keyword>
<name>A0ABS3WBM7_9BACL</name>
<feature type="transmembrane region" description="Helical" evidence="1">
    <location>
        <begin position="39"/>
        <end position="58"/>
    </location>
</feature>
<accession>A0ABS3WBM7</accession>
<feature type="transmembrane region" description="Helical" evidence="1">
    <location>
        <begin position="64"/>
        <end position="83"/>
    </location>
</feature>
<proteinExistence type="predicted"/>
<gene>
    <name evidence="2" type="ORF">I8J29_15970</name>
</gene>
<sequence length="169" mass="18014">MQQLIILVLVGFVGYRIVRRVKGNFSWSAIRPGRMGTRMLLLAAVGAIFLAEGGFSAVGVVSDILGILIGAALGIAGAAMTTYERRGADLYYKGNAWIGGIVTVLFIGRLGYRVYEMTTASGDGGWRGASFAAGGSGWASGLMLIMFAYYIVYYALLLRQGKGAPVRTR</sequence>
<keyword evidence="3" id="KW-1185">Reference proteome</keyword>
<evidence type="ECO:0000313" key="2">
    <source>
        <dbReference type="EMBL" id="MBO7745709.1"/>
    </source>
</evidence>
<keyword evidence="1" id="KW-0812">Transmembrane</keyword>
<feature type="transmembrane region" description="Helical" evidence="1">
    <location>
        <begin position="95"/>
        <end position="115"/>
    </location>
</feature>
<dbReference type="Proteomes" id="UP000670947">
    <property type="component" value="Unassembled WGS sequence"/>
</dbReference>
<dbReference type="Pfam" id="PF07301">
    <property type="entry name" value="DUF1453"/>
    <property type="match status" value="1"/>
</dbReference>
<dbReference type="EMBL" id="JAGGDJ010000011">
    <property type="protein sequence ID" value="MBO7745709.1"/>
    <property type="molecule type" value="Genomic_DNA"/>
</dbReference>
<evidence type="ECO:0000256" key="1">
    <source>
        <dbReference type="SAM" id="Phobius"/>
    </source>
</evidence>